<dbReference type="PANTHER" id="PTHR45947:SF3">
    <property type="entry name" value="SULFOQUINOVOSYL TRANSFERASE SQD2"/>
    <property type="match status" value="1"/>
</dbReference>
<sequence>MECGKSVKIWLYRGGLKLIRKSGIGKAWEHQKSALEKTGVAYTQKFSFDYDIVQLNTIFPDSVLAALLAKVMRKKVVYYAHSTMEDFKKSFRGSDFLAPFFKKWIRFCYCLGDVIITPTKYSKELLEDYGINKEILYLSNGIDLDFFNRDEESGKSFREKYRFDRKDKVVISVGHYIERKGIEDFVELAGRIPEYQFIWFGDTNLKLVPDNIKKAVETKLPNLHFPGYISSEELKQAYCGSDLFLFLTKEETEGIVLLEALALKIPALIRDIPVYEGWLFDREQIYKGRSLEEFEKLIRDILKGEVPLLTEEGYEKAGERSIEKIGEALKGIYSNVFEPEKSGASRYSYKNI</sequence>
<protein>
    <submittedName>
        <fullName evidence="3">1,2-diacylglycerol-3-alpha-glucose alpha-1,2-glucosyltransferase</fullName>
    </submittedName>
</protein>
<dbReference type="EMBL" id="FRFD01000007">
    <property type="protein sequence ID" value="SHO50224.1"/>
    <property type="molecule type" value="Genomic_DNA"/>
</dbReference>
<name>A0A1M7YC59_9FIRM</name>
<proteinExistence type="predicted"/>
<feature type="domain" description="Glycosyl transferase family 1" evidence="1">
    <location>
        <begin position="157"/>
        <end position="312"/>
    </location>
</feature>
<dbReference type="SUPFAM" id="SSF53756">
    <property type="entry name" value="UDP-Glycosyltransferase/glycogen phosphorylase"/>
    <property type="match status" value="1"/>
</dbReference>
<dbReference type="Proteomes" id="UP000184612">
    <property type="component" value="Unassembled WGS sequence"/>
</dbReference>
<dbReference type="InterPro" id="IPR028098">
    <property type="entry name" value="Glyco_trans_4-like_N"/>
</dbReference>
<evidence type="ECO:0000313" key="4">
    <source>
        <dbReference type="Proteomes" id="UP000184612"/>
    </source>
</evidence>
<keyword evidence="3" id="KW-0808">Transferase</keyword>
<accession>A0A1M7YC59</accession>
<reference evidence="3 4" key="1">
    <citation type="submission" date="2016-12" db="EMBL/GenBank/DDBJ databases">
        <authorList>
            <person name="Song W.-J."/>
            <person name="Kurnit D.M."/>
        </authorList>
    </citation>
    <scope>NUCLEOTIDE SEQUENCE [LARGE SCALE GENOMIC DNA]</scope>
    <source>
        <strain evidence="3 4">DSM 12503</strain>
    </source>
</reference>
<dbReference type="InterPro" id="IPR050194">
    <property type="entry name" value="Glycosyltransferase_grp1"/>
</dbReference>
<dbReference type="InterPro" id="IPR001296">
    <property type="entry name" value="Glyco_trans_1"/>
</dbReference>
<dbReference type="GO" id="GO:0016757">
    <property type="term" value="F:glycosyltransferase activity"/>
    <property type="evidence" value="ECO:0007669"/>
    <property type="project" value="InterPro"/>
</dbReference>
<feature type="domain" description="Glycosyltransferase subfamily 4-like N-terminal" evidence="2">
    <location>
        <begin position="47"/>
        <end position="145"/>
    </location>
</feature>
<dbReference type="AlphaFoldDB" id="A0A1M7YC59"/>
<evidence type="ECO:0000313" key="3">
    <source>
        <dbReference type="EMBL" id="SHO50224.1"/>
    </source>
</evidence>
<dbReference type="Gene3D" id="3.40.50.2000">
    <property type="entry name" value="Glycogen Phosphorylase B"/>
    <property type="match status" value="2"/>
</dbReference>
<evidence type="ECO:0000259" key="1">
    <source>
        <dbReference type="Pfam" id="PF00534"/>
    </source>
</evidence>
<dbReference type="Pfam" id="PF13439">
    <property type="entry name" value="Glyco_transf_4"/>
    <property type="match status" value="1"/>
</dbReference>
<organism evidence="3 4">
    <name type="scientific">Anaerocolumna xylanovorans DSM 12503</name>
    <dbReference type="NCBI Taxonomy" id="1121345"/>
    <lineage>
        <taxon>Bacteria</taxon>
        <taxon>Bacillati</taxon>
        <taxon>Bacillota</taxon>
        <taxon>Clostridia</taxon>
        <taxon>Lachnospirales</taxon>
        <taxon>Lachnospiraceae</taxon>
        <taxon>Anaerocolumna</taxon>
    </lineage>
</organism>
<evidence type="ECO:0000259" key="2">
    <source>
        <dbReference type="Pfam" id="PF13439"/>
    </source>
</evidence>
<keyword evidence="4" id="KW-1185">Reference proteome</keyword>
<gene>
    <name evidence="3" type="ORF">SAMN02745217_02643</name>
</gene>
<dbReference type="PANTHER" id="PTHR45947">
    <property type="entry name" value="SULFOQUINOVOSYL TRANSFERASE SQD2"/>
    <property type="match status" value="1"/>
</dbReference>
<dbReference type="STRING" id="1121345.SAMN02745217_02643"/>
<dbReference type="Pfam" id="PF00534">
    <property type="entry name" value="Glycos_transf_1"/>
    <property type="match status" value="1"/>
</dbReference>